<proteinExistence type="inferred from homology"/>
<feature type="region of interest" description="Disordered" evidence="2">
    <location>
        <begin position="1"/>
        <end position="32"/>
    </location>
</feature>
<dbReference type="EMBL" id="JABSTU010000004">
    <property type="protein sequence ID" value="KAH8033206.1"/>
    <property type="molecule type" value="Genomic_DNA"/>
</dbReference>
<dbReference type="SUPFAM" id="SSF103196">
    <property type="entry name" value="Roadblock/LC7 domain"/>
    <property type="match status" value="1"/>
</dbReference>
<evidence type="ECO:0000313" key="4">
    <source>
        <dbReference type="EMBL" id="KAH8033206.1"/>
    </source>
</evidence>
<evidence type="ECO:0000256" key="2">
    <source>
        <dbReference type="SAM" id="MobiDB-lite"/>
    </source>
</evidence>
<dbReference type="Proteomes" id="UP000821866">
    <property type="component" value="Chromosome 2"/>
</dbReference>
<gene>
    <name evidence="4" type="ORF">HPB51_008416</name>
</gene>
<comment type="caution">
    <text evidence="4">The sequence shown here is derived from an EMBL/GenBank/DDBJ whole genome shotgun (WGS) entry which is preliminary data.</text>
</comment>
<keyword evidence="5" id="KW-1185">Reference proteome</keyword>
<comment type="similarity">
    <text evidence="1">Belongs to the GAMAD family.</text>
</comment>
<dbReference type="Pfam" id="PF03259">
    <property type="entry name" value="Robl_LC7"/>
    <property type="match status" value="1"/>
</dbReference>
<reference evidence="4" key="2">
    <citation type="submission" date="2021-09" db="EMBL/GenBank/DDBJ databases">
        <authorList>
            <person name="Jia N."/>
            <person name="Wang J."/>
            <person name="Shi W."/>
            <person name="Du L."/>
            <person name="Sun Y."/>
            <person name="Zhan W."/>
            <person name="Jiang J."/>
            <person name="Wang Q."/>
            <person name="Zhang B."/>
            <person name="Ji P."/>
            <person name="Sakyi L.B."/>
            <person name="Cui X."/>
            <person name="Yuan T."/>
            <person name="Jiang B."/>
            <person name="Yang W."/>
            <person name="Lam T.T.-Y."/>
            <person name="Chang Q."/>
            <person name="Ding S."/>
            <person name="Wang X."/>
            <person name="Zhu J."/>
            <person name="Ruan X."/>
            <person name="Zhao L."/>
            <person name="Wei J."/>
            <person name="Que T."/>
            <person name="Du C."/>
            <person name="Cheng J."/>
            <person name="Dai P."/>
            <person name="Han X."/>
            <person name="Huang E."/>
            <person name="Gao Y."/>
            <person name="Liu J."/>
            <person name="Shao H."/>
            <person name="Ye R."/>
            <person name="Li L."/>
            <person name="Wei W."/>
            <person name="Wang X."/>
            <person name="Wang C."/>
            <person name="Huo Q."/>
            <person name="Li W."/>
            <person name="Guo W."/>
            <person name="Chen H."/>
            <person name="Chen S."/>
            <person name="Zhou L."/>
            <person name="Zhou L."/>
            <person name="Ni X."/>
            <person name="Tian J."/>
            <person name="Zhou Y."/>
            <person name="Sheng Y."/>
            <person name="Liu T."/>
            <person name="Pan Y."/>
            <person name="Xia L."/>
            <person name="Li J."/>
            <person name="Zhao F."/>
            <person name="Cao W."/>
        </authorList>
    </citation>
    <scope>NUCLEOTIDE SEQUENCE</scope>
    <source>
        <strain evidence="4">Rmic-2018</strain>
        <tissue evidence="4">Larvae</tissue>
    </source>
</reference>
<evidence type="ECO:0000259" key="3">
    <source>
        <dbReference type="Pfam" id="PF03259"/>
    </source>
</evidence>
<feature type="domain" description="Roadblock/LAMTOR2" evidence="3">
    <location>
        <begin position="35"/>
        <end position="123"/>
    </location>
</feature>
<accession>A0A9J6EFS8</accession>
<dbReference type="VEuPathDB" id="VectorBase:LOC119178268"/>
<evidence type="ECO:0000256" key="1">
    <source>
        <dbReference type="ARBA" id="ARBA00007191"/>
    </source>
</evidence>
<dbReference type="Gene3D" id="3.30.450.30">
    <property type="entry name" value="Dynein light chain 2a, cytoplasmic"/>
    <property type="match status" value="1"/>
</dbReference>
<dbReference type="AlphaFoldDB" id="A0A9J6EFS8"/>
<dbReference type="InterPro" id="IPR004942">
    <property type="entry name" value="Roadblock/LAMTOR2_dom"/>
</dbReference>
<organism evidence="4 5">
    <name type="scientific">Rhipicephalus microplus</name>
    <name type="common">Cattle tick</name>
    <name type="synonym">Boophilus microplus</name>
    <dbReference type="NCBI Taxonomy" id="6941"/>
    <lineage>
        <taxon>Eukaryota</taxon>
        <taxon>Metazoa</taxon>
        <taxon>Ecdysozoa</taxon>
        <taxon>Arthropoda</taxon>
        <taxon>Chelicerata</taxon>
        <taxon>Arachnida</taxon>
        <taxon>Acari</taxon>
        <taxon>Parasitiformes</taxon>
        <taxon>Ixodida</taxon>
        <taxon>Ixodoidea</taxon>
        <taxon>Ixodidae</taxon>
        <taxon>Rhipicephalinae</taxon>
        <taxon>Rhipicephalus</taxon>
        <taxon>Boophilus</taxon>
    </lineage>
</organism>
<reference evidence="4" key="1">
    <citation type="journal article" date="2020" name="Cell">
        <title>Large-Scale Comparative Analyses of Tick Genomes Elucidate Their Genetic Diversity and Vector Capacities.</title>
        <authorList>
            <consortium name="Tick Genome and Microbiome Consortium (TIGMIC)"/>
            <person name="Jia N."/>
            <person name="Wang J."/>
            <person name="Shi W."/>
            <person name="Du L."/>
            <person name="Sun Y."/>
            <person name="Zhan W."/>
            <person name="Jiang J.F."/>
            <person name="Wang Q."/>
            <person name="Zhang B."/>
            <person name="Ji P."/>
            <person name="Bell-Sakyi L."/>
            <person name="Cui X.M."/>
            <person name="Yuan T.T."/>
            <person name="Jiang B.G."/>
            <person name="Yang W.F."/>
            <person name="Lam T.T."/>
            <person name="Chang Q.C."/>
            <person name="Ding S.J."/>
            <person name="Wang X.J."/>
            <person name="Zhu J.G."/>
            <person name="Ruan X.D."/>
            <person name="Zhao L."/>
            <person name="Wei J.T."/>
            <person name="Ye R.Z."/>
            <person name="Que T.C."/>
            <person name="Du C.H."/>
            <person name="Zhou Y.H."/>
            <person name="Cheng J.X."/>
            <person name="Dai P.F."/>
            <person name="Guo W.B."/>
            <person name="Han X.H."/>
            <person name="Huang E.J."/>
            <person name="Li L.F."/>
            <person name="Wei W."/>
            <person name="Gao Y.C."/>
            <person name="Liu J.Z."/>
            <person name="Shao H.Z."/>
            <person name="Wang X."/>
            <person name="Wang C.C."/>
            <person name="Yang T.C."/>
            <person name="Huo Q.B."/>
            <person name="Li W."/>
            <person name="Chen H.Y."/>
            <person name="Chen S.E."/>
            <person name="Zhou L.G."/>
            <person name="Ni X.B."/>
            <person name="Tian J.H."/>
            <person name="Sheng Y."/>
            <person name="Liu T."/>
            <person name="Pan Y.S."/>
            <person name="Xia L.Y."/>
            <person name="Li J."/>
            <person name="Zhao F."/>
            <person name="Cao W.C."/>
        </authorList>
    </citation>
    <scope>NUCLEOTIDE SEQUENCE</scope>
    <source>
        <strain evidence="4">Rmic-2018</strain>
    </source>
</reference>
<name>A0A9J6EFS8_RHIMP</name>
<protein>
    <recommendedName>
        <fullName evidence="3">Roadblock/LAMTOR2 domain-containing protein</fullName>
    </recommendedName>
</protein>
<evidence type="ECO:0000313" key="5">
    <source>
        <dbReference type="Proteomes" id="UP000821866"/>
    </source>
</evidence>
<sequence>MDSRRRRGAVDRGRHGEFRSDHVYDRGGESPTEEAKEVFATMHRYQGVLGVIATLSNGMVIMSTMPDKDDTNRYARMAAGLCSDCRSSIGAGRKEQLNYFTVKDGNHEIVVTPGRLYTIIVVKKQQEPLEEASQ</sequence>